<proteinExistence type="predicted"/>
<evidence type="ECO:0000313" key="1">
    <source>
        <dbReference type="EMBL" id="KAI5674284.1"/>
    </source>
</evidence>
<evidence type="ECO:0000313" key="2">
    <source>
        <dbReference type="Proteomes" id="UP001060085"/>
    </source>
</evidence>
<organism evidence="1 2">
    <name type="scientific">Catharanthus roseus</name>
    <name type="common">Madagascar periwinkle</name>
    <name type="synonym">Vinca rosea</name>
    <dbReference type="NCBI Taxonomy" id="4058"/>
    <lineage>
        <taxon>Eukaryota</taxon>
        <taxon>Viridiplantae</taxon>
        <taxon>Streptophyta</taxon>
        <taxon>Embryophyta</taxon>
        <taxon>Tracheophyta</taxon>
        <taxon>Spermatophyta</taxon>
        <taxon>Magnoliopsida</taxon>
        <taxon>eudicotyledons</taxon>
        <taxon>Gunneridae</taxon>
        <taxon>Pentapetalae</taxon>
        <taxon>asterids</taxon>
        <taxon>lamiids</taxon>
        <taxon>Gentianales</taxon>
        <taxon>Apocynaceae</taxon>
        <taxon>Rauvolfioideae</taxon>
        <taxon>Vinceae</taxon>
        <taxon>Catharanthinae</taxon>
        <taxon>Catharanthus</taxon>
    </lineage>
</organism>
<sequence>MTRENLHRLSQPRVQRQAEIALVDSTAGTRHFSGYKVKNEPLEAWILRAFTGSKTDDDLILRTRRFIFLLIGGHMLPDFSENLAVVHDSFGRCTTDWGGLSLTKDLGIVAYTCIADSADYGYSGRPFYSSWRYMVHIL</sequence>
<keyword evidence="2" id="KW-1185">Reference proteome</keyword>
<reference evidence="2" key="1">
    <citation type="journal article" date="2023" name="Nat. Plants">
        <title>Single-cell RNA sequencing provides a high-resolution roadmap for understanding the multicellular compartmentation of specialized metabolism.</title>
        <authorList>
            <person name="Sun S."/>
            <person name="Shen X."/>
            <person name="Li Y."/>
            <person name="Li Y."/>
            <person name="Wang S."/>
            <person name="Li R."/>
            <person name="Zhang H."/>
            <person name="Shen G."/>
            <person name="Guo B."/>
            <person name="Wei J."/>
            <person name="Xu J."/>
            <person name="St-Pierre B."/>
            <person name="Chen S."/>
            <person name="Sun C."/>
        </authorList>
    </citation>
    <scope>NUCLEOTIDE SEQUENCE [LARGE SCALE GENOMIC DNA]</scope>
</reference>
<dbReference type="Proteomes" id="UP001060085">
    <property type="component" value="Linkage Group LG03"/>
</dbReference>
<dbReference type="EMBL" id="CM044703">
    <property type="protein sequence ID" value="KAI5674284.1"/>
    <property type="molecule type" value="Genomic_DNA"/>
</dbReference>
<name>A0ACC0BNL8_CATRO</name>
<accession>A0ACC0BNL8</accession>
<comment type="caution">
    <text evidence="1">The sequence shown here is derived from an EMBL/GenBank/DDBJ whole genome shotgun (WGS) entry which is preliminary data.</text>
</comment>
<protein>
    <submittedName>
        <fullName evidence="1">Uncharacterized protein</fullName>
    </submittedName>
</protein>
<gene>
    <name evidence="1" type="ORF">M9H77_14648</name>
</gene>